<keyword evidence="2" id="KW-1185">Reference proteome</keyword>
<sequence length="250" mass="28875">MNAPEEILAVWRRFDNFPMENLTKAWCTQHMDSQKQREVSLMKEHHEQYGMTGNCFDLSLWLLYELKEAGIKAYEIGRGLMTDAVHVAVIALDEEGRRYLCDLGDQWLSPILLDVERLDEKWHKGFFPAAEVRTLLSGSELEVHYLRPSGKVSKQIFDTGPIDTDVLWEAANYSQQHIKSFPQVECRLIYAGKIAHWEMNDWQSFFSTEEGIILESPAGTLEEWADRIAEKTGIHRNLVEEALRIYQGLG</sequence>
<dbReference type="OrthoDB" id="2591886at2"/>
<reference evidence="2" key="1">
    <citation type="submission" date="2016-10" db="EMBL/GenBank/DDBJ databases">
        <authorList>
            <person name="Varghese N."/>
            <person name="Submissions S."/>
        </authorList>
    </citation>
    <scope>NUCLEOTIDE SEQUENCE [LARGE SCALE GENOMIC DNA]</scope>
    <source>
        <strain evidence="2">CGMCC 1.6854</strain>
    </source>
</reference>
<protein>
    <submittedName>
        <fullName evidence="1">Uncharacterized protein</fullName>
    </submittedName>
</protein>
<dbReference type="RefSeq" id="WP_090236421.1">
    <property type="nucleotide sequence ID" value="NZ_FNHW01000001.1"/>
</dbReference>
<dbReference type="EMBL" id="FNHW01000001">
    <property type="protein sequence ID" value="SDN11035.1"/>
    <property type="molecule type" value="Genomic_DNA"/>
</dbReference>
<dbReference type="InterPro" id="IPR038765">
    <property type="entry name" value="Papain-like_cys_pep_sf"/>
</dbReference>
<dbReference type="SUPFAM" id="SSF54001">
    <property type="entry name" value="Cysteine proteinases"/>
    <property type="match status" value="1"/>
</dbReference>
<evidence type="ECO:0000313" key="1">
    <source>
        <dbReference type="EMBL" id="SDN11035.1"/>
    </source>
</evidence>
<gene>
    <name evidence="1" type="ORF">SAMN04488137_3580</name>
</gene>
<dbReference type="STRING" id="459525.SAMN04488137_3580"/>
<dbReference type="Proteomes" id="UP000199544">
    <property type="component" value="Unassembled WGS sequence"/>
</dbReference>
<dbReference type="AlphaFoldDB" id="A0A1G9YR14"/>
<evidence type="ECO:0000313" key="2">
    <source>
        <dbReference type="Proteomes" id="UP000199544"/>
    </source>
</evidence>
<accession>A0A1G9YR14</accession>
<organism evidence="1 2">
    <name type="scientific">Fictibacillus solisalsi</name>
    <dbReference type="NCBI Taxonomy" id="459525"/>
    <lineage>
        <taxon>Bacteria</taxon>
        <taxon>Bacillati</taxon>
        <taxon>Bacillota</taxon>
        <taxon>Bacilli</taxon>
        <taxon>Bacillales</taxon>
        <taxon>Fictibacillaceae</taxon>
        <taxon>Fictibacillus</taxon>
    </lineage>
</organism>
<proteinExistence type="predicted"/>
<name>A0A1G9YR14_9BACL</name>